<name>A0A167HVK5_9FLAO</name>
<gene>
    <name evidence="2" type="ORF">ULVI_08255</name>
</gene>
<dbReference type="InterPro" id="IPR018958">
    <property type="entry name" value="Knr4/Smi1-like_dom"/>
</dbReference>
<proteinExistence type="predicted"/>
<evidence type="ECO:0000313" key="3">
    <source>
        <dbReference type="Proteomes" id="UP000077013"/>
    </source>
</evidence>
<dbReference type="Pfam" id="PF09346">
    <property type="entry name" value="SMI1_KNR4"/>
    <property type="match status" value="1"/>
</dbReference>
<dbReference type="PANTHER" id="PTHR47432:SF1">
    <property type="entry name" value="CELL WALL ASSEMBLY REGULATOR SMI1"/>
    <property type="match status" value="1"/>
</dbReference>
<dbReference type="Gene3D" id="3.40.1580.10">
    <property type="entry name" value="SMI1/KNR4-like"/>
    <property type="match status" value="1"/>
</dbReference>
<accession>A0A167HVK5</accession>
<dbReference type="Proteomes" id="UP000077013">
    <property type="component" value="Unassembled WGS sequence"/>
</dbReference>
<comment type="caution">
    <text evidence="2">The sequence shown here is derived from an EMBL/GenBank/DDBJ whole genome shotgun (WGS) entry which is preliminary data.</text>
</comment>
<reference evidence="2 3" key="1">
    <citation type="submission" date="2016-02" db="EMBL/GenBank/DDBJ databases">
        <title>Ulvibacter sp. LPB0005, isolated from Thais luteostoma.</title>
        <authorList>
            <person name="Shin S.-K."/>
            <person name="Yi H."/>
        </authorList>
    </citation>
    <scope>NUCLEOTIDE SEQUENCE [LARGE SCALE GENOMIC DNA]</scope>
    <source>
        <strain evidence="2 3">LPB0005</strain>
    </source>
</reference>
<evidence type="ECO:0000313" key="2">
    <source>
        <dbReference type="EMBL" id="OAB79006.1"/>
    </source>
</evidence>
<dbReference type="AlphaFoldDB" id="A0A167HVK5"/>
<dbReference type="PANTHER" id="PTHR47432">
    <property type="entry name" value="CELL WALL ASSEMBLY REGULATOR SMI1"/>
    <property type="match status" value="1"/>
</dbReference>
<organism evidence="2 3">
    <name type="scientific">Cochleicola gelatinilyticus</name>
    <dbReference type="NCBI Taxonomy" id="1763537"/>
    <lineage>
        <taxon>Bacteria</taxon>
        <taxon>Pseudomonadati</taxon>
        <taxon>Bacteroidota</taxon>
        <taxon>Flavobacteriia</taxon>
        <taxon>Flavobacteriales</taxon>
        <taxon>Flavobacteriaceae</taxon>
        <taxon>Cochleicola</taxon>
    </lineage>
</organism>
<dbReference type="OrthoDB" id="6989522at2"/>
<feature type="domain" description="Knr4/Smi1-like" evidence="1">
    <location>
        <begin position="26"/>
        <end position="171"/>
    </location>
</feature>
<dbReference type="GO" id="GO:0043332">
    <property type="term" value="C:mating projection tip"/>
    <property type="evidence" value="ECO:0007669"/>
    <property type="project" value="TreeGrafter"/>
</dbReference>
<dbReference type="SMART" id="SM00860">
    <property type="entry name" value="SMI1_KNR4"/>
    <property type="match status" value="1"/>
</dbReference>
<dbReference type="EMBL" id="LRXL01000037">
    <property type="protein sequence ID" value="OAB79006.1"/>
    <property type="molecule type" value="Genomic_DNA"/>
</dbReference>
<dbReference type="SUPFAM" id="SSF160631">
    <property type="entry name" value="SMI1/KNR4-like"/>
    <property type="match status" value="1"/>
</dbReference>
<protein>
    <submittedName>
        <fullName evidence="2">Benzoate transporter</fullName>
    </submittedName>
</protein>
<dbReference type="InterPro" id="IPR051873">
    <property type="entry name" value="KNR4/SMI1_regulator"/>
</dbReference>
<evidence type="ECO:0000259" key="1">
    <source>
        <dbReference type="SMART" id="SM00860"/>
    </source>
</evidence>
<dbReference type="InterPro" id="IPR037883">
    <property type="entry name" value="Knr4/Smi1-like_sf"/>
</dbReference>
<sequence length="190" mass="22405">MKIELEKLDSHLREKRPDYYTKLQEPLSEAQILKLEIEFNIKLPSDLKQLYLWKNGQAPNCYEALVNNSLFEPLEEVLSANKEFTDMIGHDFTIENWWNKNWLPIFGNGGGSSICYDLEGVFTGEKGQLVAYWNEYDDRPVIAPSLRGFIKKMNQYYDETPAEEFDEFFDISDDISDWRKEFIVDQPIKR</sequence>
<keyword evidence="3" id="KW-1185">Reference proteome</keyword>